<protein>
    <submittedName>
        <fullName evidence="2">Uncharacterized protein</fullName>
    </submittedName>
</protein>
<reference evidence="2" key="1">
    <citation type="submission" date="2016-01" db="EMBL/GenBank/DDBJ databases">
        <title>Reference transcriptome for the parasite Schistocephalus solidus: insights into the molecular evolution of parasitism.</title>
        <authorList>
            <person name="Hebert F.O."/>
            <person name="Grambauer S."/>
            <person name="Barber I."/>
            <person name="Landry C.R."/>
            <person name="Aubin-Horth N."/>
        </authorList>
    </citation>
    <scope>NUCLEOTIDE SEQUENCE</scope>
</reference>
<evidence type="ECO:0000256" key="1">
    <source>
        <dbReference type="SAM" id="MobiDB-lite"/>
    </source>
</evidence>
<name>A0A0X3Q4H5_SCHSO</name>
<feature type="compositionally biased region" description="Acidic residues" evidence="1">
    <location>
        <begin position="259"/>
        <end position="274"/>
    </location>
</feature>
<proteinExistence type="predicted"/>
<accession>A0A0X3Q4H5</accession>
<sequence length="415" mass="47580">MLDNKRRGYIARRRRPTQFSLEFQRPVPSLHLTTPTGSSKSQIQFTEGSQKRFLPLDVFGTSVRLKKSRPTCQTKSSRRAIFSRLCSCFLVKERRSSKAQERSTWEIPVPSHLRERRRCYGDKSTETDTKGFDTKACQTLDWHGQPFDRATVDYTNVNSCQPHKFGDLELQIGGQTVPEDMKCEKKEVIGAPRSFSQNVRITCPTLRYDYGEDFSDEDGSDDHECVGGDENYLPPALRLADGCLYRDDHGQGYIRIDGENDGEDEEDAGDEETPQPDFHRLHNPRVSQDFFSHDYLAERSNYMRHRVMNDNLLRYDSWGTSSSQQDFRYGSVAPGRTLLHSDNFHPPPIKQPSYPATRQKGIPLTPRNTSYCRGRNLHLPTAQTSVYHYESIPVLRFSTPSQKISGRCLLAHRGT</sequence>
<gene>
    <name evidence="2" type="ORF">TR127621</name>
</gene>
<dbReference type="EMBL" id="GEEE01004190">
    <property type="protein sequence ID" value="JAP59035.1"/>
    <property type="molecule type" value="Transcribed_RNA"/>
</dbReference>
<feature type="region of interest" description="Disordered" evidence="1">
    <location>
        <begin position="255"/>
        <end position="282"/>
    </location>
</feature>
<evidence type="ECO:0000313" key="2">
    <source>
        <dbReference type="EMBL" id="JAP59035.1"/>
    </source>
</evidence>
<organism evidence="2">
    <name type="scientific">Schistocephalus solidus</name>
    <name type="common">Tapeworm</name>
    <dbReference type="NCBI Taxonomy" id="70667"/>
    <lineage>
        <taxon>Eukaryota</taxon>
        <taxon>Metazoa</taxon>
        <taxon>Spiralia</taxon>
        <taxon>Lophotrochozoa</taxon>
        <taxon>Platyhelminthes</taxon>
        <taxon>Cestoda</taxon>
        <taxon>Eucestoda</taxon>
        <taxon>Diphyllobothriidea</taxon>
        <taxon>Diphyllobothriidae</taxon>
        <taxon>Schistocephalus</taxon>
    </lineage>
</organism>
<dbReference type="AlphaFoldDB" id="A0A0X3Q4H5"/>